<accession>A0AC61U5A0</accession>
<protein>
    <submittedName>
        <fullName evidence="1">Uncharacterized protein</fullName>
    </submittedName>
</protein>
<reference evidence="1" key="1">
    <citation type="submission" date="2021-11" db="EMBL/GenBank/DDBJ databases">
        <title>Study of the species diversity of bacterial strains isolated from a unique natural object - Shulgan-Tash cave (Bashkiria).</title>
        <authorList>
            <person name="Sazanova A.L."/>
            <person name="Chirak E.R."/>
            <person name="Safronova V.I."/>
        </authorList>
    </citation>
    <scope>NUCLEOTIDE SEQUENCE</scope>
    <source>
        <strain evidence="1">P1</strain>
    </source>
</reference>
<proteinExistence type="predicted"/>
<evidence type="ECO:0000313" key="1">
    <source>
        <dbReference type="EMBL" id="UUZ45202.1"/>
    </source>
</evidence>
<dbReference type="EMBL" id="CP087977">
    <property type="protein sequence ID" value="UUZ45202.1"/>
    <property type="molecule type" value="Genomic_DNA"/>
</dbReference>
<organism evidence="1 2">
    <name type="scientific">Janibacter limosus</name>
    <dbReference type="NCBI Taxonomy" id="53458"/>
    <lineage>
        <taxon>Bacteria</taxon>
        <taxon>Bacillati</taxon>
        <taxon>Actinomycetota</taxon>
        <taxon>Actinomycetes</taxon>
        <taxon>Micrococcales</taxon>
        <taxon>Intrasporangiaceae</taxon>
        <taxon>Janibacter</taxon>
    </lineage>
</organism>
<name>A0AC61U5A0_9MICO</name>
<dbReference type="Proteomes" id="UP001059663">
    <property type="component" value="Chromosome"/>
</dbReference>
<evidence type="ECO:0000313" key="2">
    <source>
        <dbReference type="Proteomes" id="UP001059663"/>
    </source>
</evidence>
<gene>
    <name evidence="1" type="ORF">LP422_02750</name>
</gene>
<sequence>MRSRGPSETAAPTTPGADAELVGDGPGHPYILGQVGRDGRKHGLGVRVAAQLGDEGAGPAARRDGLEQRGPVEVRGVADPEDVSGELCVGGEEQVVDQLDGQS</sequence>